<dbReference type="AlphaFoldDB" id="A0A7H9I095"/>
<keyword evidence="1" id="KW-0511">Multifunctional enzyme</keyword>
<dbReference type="OrthoDB" id="4488294at2759"/>
<proteinExistence type="predicted"/>
<feature type="domain" description="Reverse transcriptase" evidence="2">
    <location>
        <begin position="2"/>
        <end position="45"/>
    </location>
</feature>
<gene>
    <name evidence="4" type="ORF">HG537_0H00180</name>
</gene>
<accession>A0A7H9I095</accession>
<dbReference type="CDD" id="cd09274">
    <property type="entry name" value="RNase_HI_RT_Ty3"/>
    <property type="match status" value="1"/>
</dbReference>
<evidence type="ECO:0000256" key="1">
    <source>
        <dbReference type="ARBA" id="ARBA00023268"/>
    </source>
</evidence>
<dbReference type="EMBL" id="CP059274">
    <property type="protein sequence ID" value="QLQ82256.1"/>
    <property type="molecule type" value="Genomic_DNA"/>
</dbReference>
<dbReference type="InterPro" id="IPR043502">
    <property type="entry name" value="DNA/RNA_pol_sf"/>
</dbReference>
<dbReference type="PANTHER" id="PTHR37984:SF5">
    <property type="entry name" value="PROTEIN NYNRIN-LIKE"/>
    <property type="match status" value="1"/>
</dbReference>
<protein>
    <submittedName>
        <fullName evidence="4">Uncharacterized protein</fullName>
    </submittedName>
</protein>
<evidence type="ECO:0000313" key="5">
    <source>
        <dbReference type="Proteomes" id="UP000510647"/>
    </source>
</evidence>
<dbReference type="Proteomes" id="UP000510647">
    <property type="component" value="Chromosome 8"/>
</dbReference>
<dbReference type="FunFam" id="3.30.70.270:FF:000020">
    <property type="entry name" value="Transposon Tf2-6 polyprotein-like Protein"/>
    <property type="match status" value="1"/>
</dbReference>
<dbReference type="Pfam" id="PF00078">
    <property type="entry name" value="RVT_1"/>
    <property type="match status" value="1"/>
</dbReference>
<sequence>MSTSREEHVKHLDTVLQRLKEHQLIAKDKKCKFLQKEVEFLGYHISERCIRPIKDKCEAINAIPECKAIRDAQRFLGMINYYRRFIPRCSMVARPLIDFTSKKSSWSHTQTKAFNELKRLLSSARLLVPFHPDKEYRLTTDASKLGLGAVLEEMEGKKVTGVVGYFSKSLQGAQNNYPAGELELLGIIESLRHFKYLLHGKRFTLRTDHISLLALKNRSEPSMRLARWLDELAEYDIDLEYLKGPDNVVADTLSRNVAVNAVDRLPTLEPS</sequence>
<reference evidence="4 5" key="1">
    <citation type="submission" date="2020-06" db="EMBL/GenBank/DDBJ databases">
        <title>The yeast mating-type switching endonuclease HO is a domesticated member of an unorthodox homing genetic element family.</title>
        <authorList>
            <person name="Coughlan A.Y."/>
            <person name="Lombardi L."/>
            <person name="Braun-Galleani S."/>
            <person name="Martos A.R."/>
            <person name="Galeote V."/>
            <person name="Bigey F."/>
            <person name="Dequin S."/>
            <person name="Byrne K.P."/>
            <person name="Wolfe K.H."/>
        </authorList>
    </citation>
    <scope>NUCLEOTIDE SEQUENCE [LARGE SCALE GENOMIC DNA]</scope>
    <source>
        <strain evidence="4 5">CBS2947</strain>
    </source>
</reference>
<dbReference type="PANTHER" id="PTHR37984">
    <property type="entry name" value="PROTEIN CBG26694"/>
    <property type="match status" value="1"/>
</dbReference>
<dbReference type="InterPro" id="IPR041577">
    <property type="entry name" value="RT_RNaseH_2"/>
</dbReference>
<feature type="domain" description="Reverse transcriptase/retrotransposon-derived protein RNase H-like" evidence="3">
    <location>
        <begin position="106"/>
        <end position="205"/>
    </location>
</feature>
<dbReference type="GO" id="GO:0003824">
    <property type="term" value="F:catalytic activity"/>
    <property type="evidence" value="ECO:0007669"/>
    <property type="project" value="UniProtKB-KW"/>
</dbReference>
<keyword evidence="5" id="KW-1185">Reference proteome</keyword>
<dbReference type="Gene3D" id="3.30.70.270">
    <property type="match status" value="2"/>
</dbReference>
<evidence type="ECO:0000259" key="3">
    <source>
        <dbReference type="Pfam" id="PF17919"/>
    </source>
</evidence>
<organism evidence="4 5">
    <name type="scientific">Torulaspora globosa</name>
    <dbReference type="NCBI Taxonomy" id="48254"/>
    <lineage>
        <taxon>Eukaryota</taxon>
        <taxon>Fungi</taxon>
        <taxon>Dikarya</taxon>
        <taxon>Ascomycota</taxon>
        <taxon>Saccharomycotina</taxon>
        <taxon>Saccharomycetes</taxon>
        <taxon>Saccharomycetales</taxon>
        <taxon>Saccharomycetaceae</taxon>
        <taxon>Torulaspora</taxon>
    </lineage>
</organism>
<dbReference type="Pfam" id="PF17919">
    <property type="entry name" value="RT_RNaseH_2"/>
    <property type="match status" value="1"/>
</dbReference>
<dbReference type="InterPro" id="IPR043128">
    <property type="entry name" value="Rev_trsase/Diguanyl_cyclase"/>
</dbReference>
<dbReference type="SUPFAM" id="SSF56672">
    <property type="entry name" value="DNA/RNA polymerases"/>
    <property type="match status" value="1"/>
</dbReference>
<dbReference type="InterPro" id="IPR050951">
    <property type="entry name" value="Retrovirus_Pol_polyprotein"/>
</dbReference>
<dbReference type="InterPro" id="IPR000477">
    <property type="entry name" value="RT_dom"/>
</dbReference>
<evidence type="ECO:0000313" key="4">
    <source>
        <dbReference type="EMBL" id="QLQ82256.1"/>
    </source>
</evidence>
<name>A0A7H9I095_9SACH</name>
<evidence type="ECO:0000259" key="2">
    <source>
        <dbReference type="Pfam" id="PF00078"/>
    </source>
</evidence>